<sequence>MKHFKLMLVTLSISALLTACQDETTTAPQDTQVQSFTQASLSVPQQGDFSVTEVTDPQLPPINSSKEPLSFISVPAKTFTISPPPSSHSSTSDEYWTTVTGTELNQGISLSISQASSVIRISPRADMSSGSLMHSKAISPEKIQLLNLDNKSGASKSSSNIHSMADPQALATAGLTDDSSALTMSSSAKPGKYQLKVSEPLESTSSYLVNVKEKHSPYQLKLTSKIRVSSQSRTLDFKLALTNSHQQFKPTASLKHSDGSYQALNLMPNNGQWQVQLPETLAMPNSNQGLSEIQIDMQTNVNGTQVIRTVKTAFKQFVPSAKLQQQVNTRWLEGIPASIDFSLDIADEGRFALSAYLTGTNSSGQDQMILKTESANWLTLDNSTIQLKLDSKLIQSSGLGDPFKLVGLELKDQGQMSRLSYQQEALILKQK</sequence>
<proteinExistence type="predicted"/>
<dbReference type="OrthoDB" id="6284234at2"/>
<dbReference type="AlphaFoldDB" id="A0A1S6HVS3"/>
<dbReference type="KEGG" id="spsw:Sps_04582"/>
<accession>A0A1S6HVS3</accession>
<evidence type="ECO:0000259" key="3">
    <source>
        <dbReference type="Pfam" id="PF20943"/>
    </source>
</evidence>
<evidence type="ECO:0000313" key="4">
    <source>
        <dbReference type="EMBL" id="AQS39667.1"/>
    </source>
</evidence>
<feature type="domain" description="DUF4785" evidence="2">
    <location>
        <begin position="63"/>
        <end position="213"/>
    </location>
</feature>
<gene>
    <name evidence="4" type="ORF">Sps_04582</name>
</gene>
<dbReference type="EMBL" id="CP014782">
    <property type="protein sequence ID" value="AQS39667.1"/>
    <property type="molecule type" value="Genomic_DNA"/>
</dbReference>
<evidence type="ECO:0008006" key="6">
    <source>
        <dbReference type="Google" id="ProtNLM"/>
    </source>
</evidence>
<evidence type="ECO:0000313" key="5">
    <source>
        <dbReference type="Proteomes" id="UP000189545"/>
    </source>
</evidence>
<name>A0A1S6HVS3_9GAMM</name>
<reference evidence="4 5" key="1">
    <citation type="submission" date="2016-03" db="EMBL/GenBank/DDBJ databases">
        <title>Complete genome sequence of Shewanella psychrophila WP2, a deep sea bacterium isolated from west Pacific sediment.</title>
        <authorList>
            <person name="Xu G."/>
            <person name="Jian H."/>
        </authorList>
    </citation>
    <scope>NUCLEOTIDE SEQUENCE [LARGE SCALE GENOMIC DNA]</scope>
    <source>
        <strain evidence="4 5">WP2</strain>
    </source>
</reference>
<dbReference type="Gene3D" id="2.60.40.3870">
    <property type="entry name" value="Uncharacterised protein PF16024, DUF4785"/>
    <property type="match status" value="1"/>
</dbReference>
<feature type="domain" description="DUF4785" evidence="3">
    <location>
        <begin position="320"/>
        <end position="428"/>
    </location>
</feature>
<dbReference type="PROSITE" id="PS51257">
    <property type="entry name" value="PROKAR_LIPOPROTEIN"/>
    <property type="match status" value="1"/>
</dbReference>
<keyword evidence="5" id="KW-1185">Reference proteome</keyword>
<protein>
    <recommendedName>
        <fullName evidence="6">DUF4785 family protein</fullName>
    </recommendedName>
</protein>
<dbReference type="STRING" id="225848.Sps_04582"/>
<dbReference type="InterPro" id="IPR048295">
    <property type="entry name" value="DUF4785_C"/>
</dbReference>
<dbReference type="Pfam" id="PF16024">
    <property type="entry name" value="DUF4785_1st"/>
    <property type="match status" value="1"/>
</dbReference>
<feature type="chain" id="PRO_5012390703" description="DUF4785 family protein" evidence="1">
    <location>
        <begin position="22"/>
        <end position="431"/>
    </location>
</feature>
<dbReference type="Pfam" id="PF20943">
    <property type="entry name" value="DUF4785_3rd"/>
    <property type="match status" value="1"/>
</dbReference>
<dbReference type="InterPro" id="IPR031979">
    <property type="entry name" value="DUF4785_N"/>
</dbReference>
<organism evidence="4 5">
    <name type="scientific">Shewanella psychrophila</name>
    <dbReference type="NCBI Taxonomy" id="225848"/>
    <lineage>
        <taxon>Bacteria</taxon>
        <taxon>Pseudomonadati</taxon>
        <taxon>Pseudomonadota</taxon>
        <taxon>Gammaproteobacteria</taxon>
        <taxon>Alteromonadales</taxon>
        <taxon>Shewanellaceae</taxon>
        <taxon>Shewanella</taxon>
    </lineage>
</organism>
<dbReference type="Proteomes" id="UP000189545">
    <property type="component" value="Chromosome"/>
</dbReference>
<keyword evidence="1" id="KW-0732">Signal</keyword>
<evidence type="ECO:0000256" key="1">
    <source>
        <dbReference type="SAM" id="SignalP"/>
    </source>
</evidence>
<feature type="signal peptide" evidence="1">
    <location>
        <begin position="1"/>
        <end position="21"/>
    </location>
</feature>
<dbReference type="RefSeq" id="WP_077754528.1">
    <property type="nucleotide sequence ID" value="NZ_CP014782.1"/>
</dbReference>
<dbReference type="Gene3D" id="2.60.120.1370">
    <property type="match status" value="1"/>
</dbReference>
<evidence type="ECO:0000259" key="2">
    <source>
        <dbReference type="Pfam" id="PF16024"/>
    </source>
</evidence>